<dbReference type="RefSeq" id="WP_255688860.1">
    <property type="nucleotide sequence ID" value="NZ_CP126446.1"/>
</dbReference>
<organism evidence="1 2">
    <name type="scientific">Pontibacillus chungwhensis</name>
    <dbReference type="NCBI Taxonomy" id="265426"/>
    <lineage>
        <taxon>Bacteria</taxon>
        <taxon>Bacillati</taxon>
        <taxon>Bacillota</taxon>
        <taxon>Bacilli</taxon>
        <taxon>Bacillales</taxon>
        <taxon>Bacillaceae</taxon>
        <taxon>Pontibacillus</taxon>
    </lineage>
</organism>
<evidence type="ECO:0000313" key="1">
    <source>
        <dbReference type="EMBL" id="WIF97590.1"/>
    </source>
</evidence>
<name>A0ABY8UV96_9BACI</name>
<evidence type="ECO:0000313" key="2">
    <source>
        <dbReference type="Proteomes" id="UP001236652"/>
    </source>
</evidence>
<dbReference type="Proteomes" id="UP001236652">
    <property type="component" value="Chromosome"/>
</dbReference>
<protein>
    <submittedName>
        <fullName evidence="1">Uncharacterized protein</fullName>
    </submittedName>
</protein>
<reference evidence="1 2" key="1">
    <citation type="submission" date="2023-05" db="EMBL/GenBank/DDBJ databases">
        <title>Comparative genomics reveals the evidence of polycyclic aromatic hydrocarbons degradation in moderately halophilic genus Pontibacillus.</title>
        <authorList>
            <person name="Yang H."/>
            <person name="Qian Z."/>
        </authorList>
    </citation>
    <scope>NUCLEOTIDE SEQUENCE [LARGE SCALE GENOMIC DNA]</scope>
    <source>
        <strain evidence="2">HN14</strain>
    </source>
</reference>
<keyword evidence="2" id="KW-1185">Reference proteome</keyword>
<dbReference type="EMBL" id="CP126446">
    <property type="protein sequence ID" value="WIF97590.1"/>
    <property type="molecule type" value="Genomic_DNA"/>
</dbReference>
<gene>
    <name evidence="1" type="ORF">QNI29_17955</name>
</gene>
<accession>A0ABY8UV96</accession>
<sequence>MFTGILTLLFLTLFEWGTIHYLHNQNKEEVETYYENLYYD</sequence>
<proteinExistence type="predicted"/>